<organism evidence="2 3">
    <name type="scientific">Venturia effusa</name>
    <dbReference type="NCBI Taxonomy" id="50376"/>
    <lineage>
        <taxon>Eukaryota</taxon>
        <taxon>Fungi</taxon>
        <taxon>Dikarya</taxon>
        <taxon>Ascomycota</taxon>
        <taxon>Pezizomycotina</taxon>
        <taxon>Dothideomycetes</taxon>
        <taxon>Pleosporomycetidae</taxon>
        <taxon>Venturiales</taxon>
        <taxon>Venturiaceae</taxon>
        <taxon>Venturia</taxon>
    </lineage>
</organism>
<protein>
    <submittedName>
        <fullName evidence="2">Uncharacterized protein</fullName>
    </submittedName>
</protein>
<dbReference type="Proteomes" id="UP000316270">
    <property type="component" value="Chromosome 17"/>
</dbReference>
<feature type="region of interest" description="Disordered" evidence="1">
    <location>
        <begin position="225"/>
        <end position="369"/>
    </location>
</feature>
<evidence type="ECO:0000313" key="2">
    <source>
        <dbReference type="EMBL" id="QDS77204.1"/>
    </source>
</evidence>
<evidence type="ECO:0000313" key="3">
    <source>
        <dbReference type="Proteomes" id="UP000316270"/>
    </source>
</evidence>
<gene>
    <name evidence="2" type="ORF">FKW77_002658</name>
</gene>
<dbReference type="EMBL" id="CP042201">
    <property type="protein sequence ID" value="QDS77204.1"/>
    <property type="molecule type" value="Genomic_DNA"/>
</dbReference>
<accession>A0A517LNK7</accession>
<feature type="compositionally biased region" description="Pro residues" evidence="1">
    <location>
        <begin position="302"/>
        <end position="311"/>
    </location>
</feature>
<name>A0A517LNK7_9PEZI</name>
<proteinExistence type="predicted"/>
<reference evidence="2 3" key="1">
    <citation type="submission" date="2019-07" db="EMBL/GenBank/DDBJ databases">
        <title>Finished genome of Venturia effusa.</title>
        <authorList>
            <person name="Young C.A."/>
            <person name="Cox M.P."/>
            <person name="Ganley A.R.D."/>
            <person name="David W.J."/>
        </authorList>
    </citation>
    <scope>NUCLEOTIDE SEQUENCE [LARGE SCALE GENOMIC DNA]</scope>
    <source>
        <strain evidence="3">albino</strain>
    </source>
</reference>
<feature type="compositionally biased region" description="Low complexity" evidence="1">
    <location>
        <begin position="282"/>
        <end position="292"/>
    </location>
</feature>
<keyword evidence="3" id="KW-1185">Reference proteome</keyword>
<evidence type="ECO:0000256" key="1">
    <source>
        <dbReference type="SAM" id="MobiDB-lite"/>
    </source>
</evidence>
<feature type="region of interest" description="Disordered" evidence="1">
    <location>
        <begin position="68"/>
        <end position="92"/>
    </location>
</feature>
<dbReference type="AlphaFoldDB" id="A0A517LNK7"/>
<sequence>MIEYSEYYDYDDNLDVGYDANAERTEAALTTATNETDNQLTVRNTRENAQLQHIQNVQSQLGNFTAMSNQRQEESYSQHAAHREATAEQSRDRQLAFQKLAIRRMEEWKDQEAREKKARLLAIMQRSRMKQEAEANEYARKLKDQEMEAHHHARWQADIDGETAQYNTVKTKTNTLRTAVEWNDTQSNILQLARNRAIQANNPYVGHDAIDHSFFAAAGISNLSIGAPPPPTAQPSVPQRHIQPAPPTTQALVPNPQRLALEAGPPRTPQYIQQGGRHQDAYPQQQSYPSYSTQAHPARQRPMPPQGPPPAQHSFPPSVAYSPSDQLDTPVQGEFTEAEIDQFDKRTENYSNEEMNAIAQGKVSLPPDL</sequence>
<feature type="compositionally biased region" description="Basic and acidic residues" evidence="1">
    <location>
        <begin position="71"/>
        <end position="92"/>
    </location>
</feature>